<accession>A0ACB7V1G1</accession>
<keyword evidence="1" id="KW-0560">Oxidoreductase</keyword>
<evidence type="ECO:0000313" key="2">
    <source>
        <dbReference type="Proteomes" id="UP000827976"/>
    </source>
</evidence>
<dbReference type="Proteomes" id="UP000827976">
    <property type="component" value="Chromosome 12"/>
</dbReference>
<proteinExistence type="predicted"/>
<reference evidence="2" key="1">
    <citation type="journal article" date="2022" name="Nat. Commun.">
        <title>Chromosome evolution and the genetic basis of agronomically important traits in greater yam.</title>
        <authorList>
            <person name="Bredeson J.V."/>
            <person name="Lyons J.B."/>
            <person name="Oniyinde I.O."/>
            <person name="Okereke N.R."/>
            <person name="Kolade O."/>
            <person name="Nnabue I."/>
            <person name="Nwadili C.O."/>
            <person name="Hribova E."/>
            <person name="Parker M."/>
            <person name="Nwogha J."/>
            <person name="Shu S."/>
            <person name="Carlson J."/>
            <person name="Kariba R."/>
            <person name="Muthemba S."/>
            <person name="Knop K."/>
            <person name="Barton G.J."/>
            <person name="Sherwood A.V."/>
            <person name="Lopez-Montes A."/>
            <person name="Asiedu R."/>
            <person name="Jamnadass R."/>
            <person name="Muchugi A."/>
            <person name="Goodstein D."/>
            <person name="Egesi C.N."/>
            <person name="Featherston J."/>
            <person name="Asfaw A."/>
            <person name="Simpson G.G."/>
            <person name="Dolezel J."/>
            <person name="Hendre P.S."/>
            <person name="Van Deynze A."/>
            <person name="Kumar P.L."/>
            <person name="Obidiegwu J.E."/>
            <person name="Bhattacharjee R."/>
            <person name="Rokhsar D.S."/>
        </authorList>
    </citation>
    <scope>NUCLEOTIDE SEQUENCE [LARGE SCALE GENOMIC DNA]</scope>
    <source>
        <strain evidence="2">cv. TDa95/00328</strain>
    </source>
</reference>
<comment type="caution">
    <text evidence="1">The sequence shown here is derived from an EMBL/GenBank/DDBJ whole genome shotgun (WGS) entry which is preliminary data.</text>
</comment>
<keyword evidence="2" id="KW-1185">Reference proteome</keyword>
<sequence length="248" mass="27199">MTLMLTVESGCTEKCIYAFPRIMGQCFSSRTQATPIVAAAESPPLVKLGLEEMAMATGNPIIKVAAVCGSLRKGSFNRGLIRAAVQLCNESVKGMEIDYVDIGDLPFLNTDLEVNGTYPASVEAFRSRILQADSILFASPEYNYSVTGPLKNAIDWASRPPNVWQDKPAAIMSAGGAFGGGRSQYHLRQVGVFLDLHFINKPELFVQAFQPPQKFDSEGNLIDPETKERVKNLLLSLYAFTLRLKNIC</sequence>
<dbReference type="EMBL" id="CM037022">
    <property type="protein sequence ID" value="KAH7667026.1"/>
    <property type="molecule type" value="Genomic_DNA"/>
</dbReference>
<gene>
    <name evidence="1" type="ORF">IHE45_12G032600</name>
</gene>
<name>A0ACB7V1G1_DIOAL</name>
<organism evidence="1 2">
    <name type="scientific">Dioscorea alata</name>
    <name type="common">Purple yam</name>
    <dbReference type="NCBI Taxonomy" id="55571"/>
    <lineage>
        <taxon>Eukaryota</taxon>
        <taxon>Viridiplantae</taxon>
        <taxon>Streptophyta</taxon>
        <taxon>Embryophyta</taxon>
        <taxon>Tracheophyta</taxon>
        <taxon>Spermatophyta</taxon>
        <taxon>Magnoliopsida</taxon>
        <taxon>Liliopsida</taxon>
        <taxon>Dioscoreales</taxon>
        <taxon>Dioscoreaceae</taxon>
        <taxon>Dioscorea</taxon>
    </lineage>
</organism>
<evidence type="ECO:0000313" key="1">
    <source>
        <dbReference type="EMBL" id="KAH7667026.1"/>
    </source>
</evidence>
<protein>
    <submittedName>
        <fullName evidence="1">NAD(P)H dehydrogenase (Quinone) protein</fullName>
        <ecNumber evidence="1">1.6.5.2</ecNumber>
    </submittedName>
</protein>
<dbReference type="EC" id="1.6.5.2" evidence="1"/>